<name>A0ABV8X6V6_9LACT</name>
<dbReference type="EMBL" id="JBHSEC010000019">
    <property type="protein sequence ID" value="MFC4410879.1"/>
    <property type="molecule type" value="Genomic_DNA"/>
</dbReference>
<comment type="subcellular location">
    <subcellularLocation>
        <location evidence="1">Membrane</location>
    </subcellularLocation>
</comment>
<proteinExistence type="predicted"/>
<sequence length="83" mass="9730">MAEQNVPIQRMTIIRTLLLFLAWFNQFLSMNGYSPLPFSDQELEVGVSMLVTFVVSIWTWWKNNDITKKARSRTEYLKGKGIM</sequence>
<evidence type="ECO:0000256" key="3">
    <source>
        <dbReference type="ARBA" id="ARBA00022989"/>
    </source>
</evidence>
<evidence type="ECO:0000256" key="4">
    <source>
        <dbReference type="ARBA" id="ARBA00023136"/>
    </source>
</evidence>
<dbReference type="Pfam" id="PF04688">
    <property type="entry name" value="Holin_SPP1"/>
    <property type="match status" value="1"/>
</dbReference>
<feature type="transmembrane region" description="Helical" evidence="5">
    <location>
        <begin position="12"/>
        <end position="33"/>
    </location>
</feature>
<evidence type="ECO:0000256" key="2">
    <source>
        <dbReference type="ARBA" id="ARBA00022692"/>
    </source>
</evidence>
<protein>
    <submittedName>
        <fullName evidence="6">Phage holin</fullName>
    </submittedName>
</protein>
<dbReference type="InterPro" id="IPR006479">
    <property type="entry name" value="Holin"/>
</dbReference>
<organism evidence="6 7">
    <name type="scientific">Chungangia koreensis</name>
    <dbReference type="NCBI Taxonomy" id="752657"/>
    <lineage>
        <taxon>Bacteria</taxon>
        <taxon>Bacillati</taxon>
        <taxon>Bacillota</taxon>
        <taxon>Bacilli</taxon>
        <taxon>Lactobacillales</taxon>
        <taxon>Chungangia</taxon>
    </lineage>
</organism>
<keyword evidence="3 5" id="KW-1133">Transmembrane helix</keyword>
<reference evidence="7" key="1">
    <citation type="journal article" date="2019" name="Int. J. Syst. Evol. Microbiol.">
        <title>The Global Catalogue of Microorganisms (GCM) 10K type strain sequencing project: providing services to taxonomists for standard genome sequencing and annotation.</title>
        <authorList>
            <consortium name="The Broad Institute Genomics Platform"/>
            <consortium name="The Broad Institute Genome Sequencing Center for Infectious Disease"/>
            <person name="Wu L."/>
            <person name="Ma J."/>
        </authorList>
    </citation>
    <scope>NUCLEOTIDE SEQUENCE [LARGE SCALE GENOMIC DNA]</scope>
    <source>
        <strain evidence="7">CCUG 59778</strain>
    </source>
</reference>
<feature type="transmembrane region" description="Helical" evidence="5">
    <location>
        <begin position="45"/>
        <end position="61"/>
    </location>
</feature>
<comment type="caution">
    <text evidence="6">The sequence shown here is derived from an EMBL/GenBank/DDBJ whole genome shotgun (WGS) entry which is preliminary data.</text>
</comment>
<evidence type="ECO:0000256" key="1">
    <source>
        <dbReference type="ARBA" id="ARBA00004370"/>
    </source>
</evidence>
<keyword evidence="7" id="KW-1185">Reference proteome</keyword>
<gene>
    <name evidence="6" type="ORF">ACFOZY_10670</name>
</gene>
<accession>A0ABV8X6V6</accession>
<evidence type="ECO:0000256" key="5">
    <source>
        <dbReference type="SAM" id="Phobius"/>
    </source>
</evidence>
<dbReference type="Proteomes" id="UP001595817">
    <property type="component" value="Unassembled WGS sequence"/>
</dbReference>
<keyword evidence="2 5" id="KW-0812">Transmembrane</keyword>
<keyword evidence="4 5" id="KW-0472">Membrane</keyword>
<evidence type="ECO:0000313" key="7">
    <source>
        <dbReference type="Proteomes" id="UP001595817"/>
    </source>
</evidence>
<dbReference type="RefSeq" id="WP_378155224.1">
    <property type="nucleotide sequence ID" value="NZ_JBHSEC010000019.1"/>
</dbReference>
<evidence type="ECO:0000313" key="6">
    <source>
        <dbReference type="EMBL" id="MFC4410879.1"/>
    </source>
</evidence>
<dbReference type="NCBIfam" id="TIGR01592">
    <property type="entry name" value="holin_SPP1"/>
    <property type="match status" value="1"/>
</dbReference>